<dbReference type="EMBL" id="CP006959">
    <property type="protein sequence ID" value="AJK51565.1"/>
    <property type="molecule type" value="Genomic_DNA"/>
</dbReference>
<proteinExistence type="predicted"/>
<sequence>MTSTSKIAKVSSELNNKIEKWLKNANIDQIQTEFLTFFNENISEQNVAKNIDKYKEIVKEKEKKNYGSKASRII</sequence>
<dbReference type="Proteomes" id="UP000031910">
    <property type="component" value="Chromosome"/>
</dbReference>
<organism evidence="1 2">
    <name type="scientific">Mycoplasma capricolum subsp. capripneumoniae 87001</name>
    <dbReference type="NCBI Taxonomy" id="1124992"/>
    <lineage>
        <taxon>Bacteria</taxon>
        <taxon>Bacillati</taxon>
        <taxon>Mycoplasmatota</taxon>
        <taxon>Mollicutes</taxon>
        <taxon>Mycoplasmataceae</taxon>
        <taxon>Mycoplasma</taxon>
    </lineage>
</organism>
<dbReference type="KEGG" id="mcai:MCCG_0613"/>
<reference evidence="1 2" key="1">
    <citation type="submission" date="2013-12" db="EMBL/GenBank/DDBJ databases">
        <authorList>
            <person name="Wang R."/>
            <person name="Li Y."/>
            <person name="Zheng H."/>
            <person name="Xin J."/>
        </authorList>
    </citation>
    <scope>NUCLEOTIDE SEQUENCE [LARGE SCALE GENOMIC DNA]</scope>
    <source>
        <strain evidence="1 2">87001</strain>
    </source>
</reference>
<protein>
    <submittedName>
        <fullName evidence="1">Lipoprotein</fullName>
    </submittedName>
</protein>
<name>A0A9N7B108_MYCCC</name>
<gene>
    <name evidence="1" type="ORF">MCCG_0613</name>
</gene>
<keyword evidence="1" id="KW-0449">Lipoprotein</keyword>
<evidence type="ECO:0000313" key="1">
    <source>
        <dbReference type="EMBL" id="AJK51565.1"/>
    </source>
</evidence>
<evidence type="ECO:0000313" key="2">
    <source>
        <dbReference type="Proteomes" id="UP000031910"/>
    </source>
</evidence>
<dbReference type="AlphaFoldDB" id="A0A9N7B108"/>
<accession>A0A9N7B108</accession>
<keyword evidence="2" id="KW-1185">Reference proteome</keyword>
<dbReference type="RefSeq" id="WP_019269508.1">
    <property type="nucleotide sequence ID" value="NZ_CP006959.1"/>
</dbReference>